<dbReference type="Pfam" id="PF04851">
    <property type="entry name" value="ResIII"/>
    <property type="match status" value="1"/>
</dbReference>
<comment type="caution">
    <text evidence="2">The sequence shown here is derived from an EMBL/GenBank/DDBJ whole genome shotgun (WGS) entry which is preliminary data.</text>
</comment>
<protein>
    <recommendedName>
        <fullName evidence="1">Helicase/UvrB N-terminal domain-containing protein</fullName>
    </recommendedName>
</protein>
<dbReference type="InterPro" id="IPR027417">
    <property type="entry name" value="P-loop_NTPase"/>
</dbReference>
<evidence type="ECO:0000259" key="1">
    <source>
        <dbReference type="Pfam" id="PF04851"/>
    </source>
</evidence>
<gene>
    <name evidence="2" type="ORF">GT019_17285</name>
</gene>
<dbReference type="Proteomes" id="UP000665561">
    <property type="component" value="Unassembled WGS sequence"/>
</dbReference>
<proteinExistence type="predicted"/>
<feature type="domain" description="Helicase/UvrB N-terminal" evidence="1">
    <location>
        <begin position="16"/>
        <end position="139"/>
    </location>
</feature>
<organism evidence="2 3">
    <name type="scientific">Paenibacillus glycinis</name>
    <dbReference type="NCBI Taxonomy" id="2697035"/>
    <lineage>
        <taxon>Bacteria</taxon>
        <taxon>Bacillati</taxon>
        <taxon>Bacillota</taxon>
        <taxon>Bacilli</taxon>
        <taxon>Bacillales</taxon>
        <taxon>Paenibacillaceae</taxon>
        <taxon>Paenibacillus</taxon>
    </lineage>
</organism>
<name>A0ABW9XSK1_9BACL</name>
<dbReference type="RefSeq" id="WP_161744439.1">
    <property type="nucleotide sequence ID" value="NZ_JAAAMV010000013.1"/>
</dbReference>
<sequence>MTIASNQFEDLKEQICNKQMWDKERFVIFDYEAGTGKSLNAQRFIGELTKEQPHKVLYVQRFARDEELSQTADTINKHADASVAVAYTSQDYKGKQAITKKLQAINSQVLCITHKMYSQICKGEHKELIEKRDILIIDEYPDLLEKVTVSLYDLSILWAECFIYDCPEIVEMATRFRDKIGRKDAMVQSGEMVFHSFQSVDYDDIRRNVSSTVKLIDNTNHRLILNKCLQLLETGGYVYEGELHTFQNNINFTLLKNNIILDANAGFDYRYELSNKFVVRKQVKTFEYARSTFHHIDVSTTKKSLNTYVDFDFNVIKSIEFEKRKGVLFITDKAKKEDLENCFLNVFGNYGNTIEEIAEGLNFSVDYFGNIIGTNIYRDFDTVIVMKTPNFEYLTYVLTNMFYKIKEGQPVESITVFQHDDIEQLRKTTVAGEIYQAIKRINRDNSQSAEIFVYSDFQGAVEVIVKQLPQVNFMKGTMEVSKKRKDYDSSNRLQESAVYEVQRVILEAMNEGLKSVKKKNIRKQAGIKDAGNFSKILRELERFFAEHGIRNAGQELIFNSSLTNNGVQDERLNSA</sequence>
<dbReference type="InterPro" id="IPR006935">
    <property type="entry name" value="Helicase/UvrB_N"/>
</dbReference>
<reference evidence="2 3" key="1">
    <citation type="submission" date="2020-01" db="EMBL/GenBank/DDBJ databases">
        <title>Paenibacillus soybeanensis sp. nov. isolated from the nodules of soybean (Glycine max(L.) Merr).</title>
        <authorList>
            <person name="Wang H."/>
        </authorList>
    </citation>
    <scope>NUCLEOTIDE SEQUENCE [LARGE SCALE GENOMIC DNA]</scope>
    <source>
        <strain evidence="2 3">T1</strain>
    </source>
</reference>
<evidence type="ECO:0000313" key="3">
    <source>
        <dbReference type="Proteomes" id="UP000665561"/>
    </source>
</evidence>
<evidence type="ECO:0000313" key="2">
    <source>
        <dbReference type="EMBL" id="NBD25628.1"/>
    </source>
</evidence>
<dbReference type="EMBL" id="JAAAMV010000013">
    <property type="protein sequence ID" value="NBD25628.1"/>
    <property type="molecule type" value="Genomic_DNA"/>
</dbReference>
<dbReference type="SUPFAM" id="SSF52540">
    <property type="entry name" value="P-loop containing nucleoside triphosphate hydrolases"/>
    <property type="match status" value="1"/>
</dbReference>
<keyword evidence="3" id="KW-1185">Reference proteome</keyword>
<dbReference type="Gene3D" id="3.40.50.300">
    <property type="entry name" value="P-loop containing nucleotide triphosphate hydrolases"/>
    <property type="match status" value="1"/>
</dbReference>
<accession>A0ABW9XSK1</accession>